<feature type="chain" id="PRO_5046916803" evidence="1">
    <location>
        <begin position="21"/>
        <end position="369"/>
    </location>
</feature>
<dbReference type="Proteomes" id="UP000663400">
    <property type="component" value="Chromosome"/>
</dbReference>
<sequence length="369" mass="39543">MKRIAWIAALAACVAAPASSGSFDAKDTLNPGEGILLTNMTCGGPVGGVQVFAEGTSSAGFFGPLKADGSLHCAGGFRTIRLKSGRYYVGQLYSATDNSPVPPDKSPHFSIEAGKLNYVGDLYAGGPISEPLDDETQMRVMGRVLTLLNHEPQMRERLAKPEHAWLAGYEFVTDKSLGPIVPIGAMPSPNSRQMQVTMQIGKPRWKRGEDGQPIVCRRLLPLPEGATPVPGEPRPCDGEFITPAQLVAEEYGASATLRRVEVLDGDDGALTLAATATPPGLKNTERRQLEVPAGQWWDGRQGKVVCYDSATTGTVNITDVSGTCPKKAISPREYLRRKLGKEVRFVSSARVGPDGGLLRIDYDIDVPVQ</sequence>
<keyword evidence="3" id="KW-1185">Reference proteome</keyword>
<accession>A0ABX7RAN0</accession>
<evidence type="ECO:0000313" key="2">
    <source>
        <dbReference type="EMBL" id="QSX75202.1"/>
    </source>
</evidence>
<feature type="signal peptide" evidence="1">
    <location>
        <begin position="1"/>
        <end position="20"/>
    </location>
</feature>
<dbReference type="RefSeq" id="WP_207527044.1">
    <property type="nucleotide sequence ID" value="NZ_CP071517.1"/>
</dbReference>
<keyword evidence="1" id="KW-0732">Signal</keyword>
<organism evidence="2 3">
    <name type="scientific">Lysobacter arenosi</name>
    <dbReference type="NCBI Taxonomy" id="2795387"/>
    <lineage>
        <taxon>Bacteria</taxon>
        <taxon>Pseudomonadati</taxon>
        <taxon>Pseudomonadota</taxon>
        <taxon>Gammaproteobacteria</taxon>
        <taxon>Lysobacterales</taxon>
        <taxon>Lysobacteraceae</taxon>
        <taxon>Lysobacter</taxon>
    </lineage>
</organism>
<evidence type="ECO:0000256" key="1">
    <source>
        <dbReference type="SAM" id="SignalP"/>
    </source>
</evidence>
<name>A0ABX7RAN0_9GAMM</name>
<evidence type="ECO:0000313" key="3">
    <source>
        <dbReference type="Proteomes" id="UP000663400"/>
    </source>
</evidence>
<proteinExistence type="predicted"/>
<protein>
    <submittedName>
        <fullName evidence="2">Uncharacterized protein</fullName>
    </submittedName>
</protein>
<gene>
    <name evidence="2" type="ORF">HIV01_001115</name>
</gene>
<dbReference type="EMBL" id="CP071517">
    <property type="protein sequence ID" value="QSX75202.1"/>
    <property type="molecule type" value="Genomic_DNA"/>
</dbReference>
<reference evidence="2 3" key="1">
    <citation type="submission" date="2021-02" db="EMBL/GenBank/DDBJ databases">
        <title>Lysobacter arenosi sp. nov., isolated from soil of gangwondo yeongwol, south Korea.</title>
        <authorList>
            <person name="Kim K.R."/>
            <person name="Kim K.H."/>
            <person name="Jeon C.O."/>
        </authorList>
    </citation>
    <scope>NUCLEOTIDE SEQUENCE [LARGE SCALE GENOMIC DNA]</scope>
    <source>
        <strain evidence="2 3">R7</strain>
    </source>
</reference>